<keyword evidence="3" id="KW-1185">Reference proteome</keyword>
<dbReference type="InterPro" id="IPR000210">
    <property type="entry name" value="BTB/POZ_dom"/>
</dbReference>
<dbReference type="PANTHER" id="PTHR47843">
    <property type="entry name" value="BTB DOMAIN-CONTAINING PROTEIN-RELATED"/>
    <property type="match status" value="1"/>
</dbReference>
<dbReference type="Proteomes" id="UP000799324">
    <property type="component" value="Unassembled WGS sequence"/>
</dbReference>
<gene>
    <name evidence="2" type="ORF">K491DRAFT_136246</name>
</gene>
<proteinExistence type="predicted"/>
<evidence type="ECO:0000313" key="3">
    <source>
        <dbReference type="Proteomes" id="UP000799324"/>
    </source>
</evidence>
<dbReference type="InterPro" id="IPR011333">
    <property type="entry name" value="SKP1/BTB/POZ_sf"/>
</dbReference>
<name>A0A6A6TMK3_9PLEO</name>
<feature type="domain" description="BTB" evidence="1">
    <location>
        <begin position="15"/>
        <end position="86"/>
    </location>
</feature>
<dbReference type="Pfam" id="PF00651">
    <property type="entry name" value="BTB"/>
    <property type="match status" value="1"/>
</dbReference>
<dbReference type="Gene3D" id="3.30.710.10">
    <property type="entry name" value="Potassium Channel Kv1.1, Chain A"/>
    <property type="match status" value="1"/>
</dbReference>
<dbReference type="PANTHER" id="PTHR47843:SF2">
    <property type="entry name" value="BTB DOMAIN-CONTAINING PROTEIN"/>
    <property type="match status" value="1"/>
</dbReference>
<dbReference type="AlphaFoldDB" id="A0A6A6TMK3"/>
<reference evidence="2" key="1">
    <citation type="journal article" date="2020" name="Stud. Mycol.">
        <title>101 Dothideomycetes genomes: a test case for predicting lifestyles and emergence of pathogens.</title>
        <authorList>
            <person name="Haridas S."/>
            <person name="Albert R."/>
            <person name="Binder M."/>
            <person name="Bloem J."/>
            <person name="Labutti K."/>
            <person name="Salamov A."/>
            <person name="Andreopoulos B."/>
            <person name="Baker S."/>
            <person name="Barry K."/>
            <person name="Bills G."/>
            <person name="Bluhm B."/>
            <person name="Cannon C."/>
            <person name="Castanera R."/>
            <person name="Culley D."/>
            <person name="Daum C."/>
            <person name="Ezra D."/>
            <person name="Gonzalez J."/>
            <person name="Henrissat B."/>
            <person name="Kuo A."/>
            <person name="Liang C."/>
            <person name="Lipzen A."/>
            <person name="Lutzoni F."/>
            <person name="Magnuson J."/>
            <person name="Mondo S."/>
            <person name="Nolan M."/>
            <person name="Ohm R."/>
            <person name="Pangilinan J."/>
            <person name="Park H.-J."/>
            <person name="Ramirez L."/>
            <person name="Alfaro M."/>
            <person name="Sun H."/>
            <person name="Tritt A."/>
            <person name="Yoshinaga Y."/>
            <person name="Zwiers L.-H."/>
            <person name="Turgeon B."/>
            <person name="Goodwin S."/>
            <person name="Spatafora J."/>
            <person name="Crous P."/>
            <person name="Grigoriev I."/>
        </authorList>
    </citation>
    <scope>NUCLEOTIDE SEQUENCE</scope>
    <source>
        <strain evidence="2">CBS 122681</strain>
    </source>
</reference>
<protein>
    <recommendedName>
        <fullName evidence="1">BTB domain-containing protein</fullName>
    </recommendedName>
</protein>
<dbReference type="EMBL" id="MU004304">
    <property type="protein sequence ID" value="KAF2659814.1"/>
    <property type="molecule type" value="Genomic_DNA"/>
</dbReference>
<dbReference type="SUPFAM" id="SSF54695">
    <property type="entry name" value="POZ domain"/>
    <property type="match status" value="1"/>
</dbReference>
<dbReference type="CDD" id="cd18186">
    <property type="entry name" value="BTB_POZ_ZBTB_KLHL-like"/>
    <property type="match status" value="1"/>
</dbReference>
<sequence length="249" mass="28227">MDDCLSHNRLDMGTKVIAVRVGSNKALKDFTVHEALVRKSSPFFEKALAQDWVESQSRIVKLPTMKPPAFQLYVQWLYSSRLYLRIDEKSKLVDRSKVIECCINAYLLGDYLQDIAFKDTLIDLILEWSSMMYVLQAAVLLTKDVYANTPEDSLLRQLLVDLSVWGISPYAWKISADSAFEFPNAFLMGVVTGQSKRLSDIDPSGVKETGYSHFKKIKGTCIYHCHRDGPCYKSDVQVDGKHSTTPAKK</sequence>
<accession>A0A6A6TMK3</accession>
<evidence type="ECO:0000259" key="1">
    <source>
        <dbReference type="PROSITE" id="PS50097"/>
    </source>
</evidence>
<organism evidence="2 3">
    <name type="scientific">Lophiostoma macrostomum CBS 122681</name>
    <dbReference type="NCBI Taxonomy" id="1314788"/>
    <lineage>
        <taxon>Eukaryota</taxon>
        <taxon>Fungi</taxon>
        <taxon>Dikarya</taxon>
        <taxon>Ascomycota</taxon>
        <taxon>Pezizomycotina</taxon>
        <taxon>Dothideomycetes</taxon>
        <taxon>Pleosporomycetidae</taxon>
        <taxon>Pleosporales</taxon>
        <taxon>Lophiostomataceae</taxon>
        <taxon>Lophiostoma</taxon>
    </lineage>
</organism>
<evidence type="ECO:0000313" key="2">
    <source>
        <dbReference type="EMBL" id="KAF2659814.1"/>
    </source>
</evidence>
<dbReference type="OrthoDB" id="1022638at2759"/>
<dbReference type="PROSITE" id="PS50097">
    <property type="entry name" value="BTB"/>
    <property type="match status" value="1"/>
</dbReference>